<feature type="compositionally biased region" description="Polar residues" evidence="1">
    <location>
        <begin position="115"/>
        <end position="126"/>
    </location>
</feature>
<dbReference type="AlphaFoldDB" id="A0A0C3C3M1"/>
<evidence type="ECO:0000313" key="2">
    <source>
        <dbReference type="EMBL" id="KIM38166.1"/>
    </source>
</evidence>
<feature type="region of interest" description="Disordered" evidence="1">
    <location>
        <begin position="115"/>
        <end position="155"/>
    </location>
</feature>
<dbReference type="Proteomes" id="UP000053424">
    <property type="component" value="Unassembled WGS sequence"/>
</dbReference>
<evidence type="ECO:0000313" key="3">
    <source>
        <dbReference type="Proteomes" id="UP000053424"/>
    </source>
</evidence>
<dbReference type="EMBL" id="KN831792">
    <property type="protein sequence ID" value="KIM38166.1"/>
    <property type="molecule type" value="Genomic_DNA"/>
</dbReference>
<name>A0A0C3C3M1_HEBCY</name>
<evidence type="ECO:0000256" key="1">
    <source>
        <dbReference type="SAM" id="MobiDB-lite"/>
    </source>
</evidence>
<feature type="compositionally biased region" description="Basic residues" evidence="1">
    <location>
        <begin position="247"/>
        <end position="258"/>
    </location>
</feature>
<keyword evidence="3" id="KW-1185">Reference proteome</keyword>
<reference evidence="3" key="2">
    <citation type="submission" date="2015-01" db="EMBL/GenBank/DDBJ databases">
        <title>Evolutionary Origins and Diversification of the Mycorrhizal Mutualists.</title>
        <authorList>
            <consortium name="DOE Joint Genome Institute"/>
            <consortium name="Mycorrhizal Genomics Consortium"/>
            <person name="Kohler A."/>
            <person name="Kuo A."/>
            <person name="Nagy L.G."/>
            <person name="Floudas D."/>
            <person name="Copeland A."/>
            <person name="Barry K.W."/>
            <person name="Cichocki N."/>
            <person name="Veneault-Fourrey C."/>
            <person name="LaButti K."/>
            <person name="Lindquist E.A."/>
            <person name="Lipzen A."/>
            <person name="Lundell T."/>
            <person name="Morin E."/>
            <person name="Murat C."/>
            <person name="Riley R."/>
            <person name="Ohm R."/>
            <person name="Sun H."/>
            <person name="Tunlid A."/>
            <person name="Henrissat B."/>
            <person name="Grigoriev I.V."/>
            <person name="Hibbett D.S."/>
            <person name="Martin F."/>
        </authorList>
    </citation>
    <scope>NUCLEOTIDE SEQUENCE [LARGE SCALE GENOMIC DNA]</scope>
    <source>
        <strain evidence="3">h7</strain>
    </source>
</reference>
<accession>A0A0C3C3M1</accession>
<protein>
    <submittedName>
        <fullName evidence="2">Uncharacterized protein</fullName>
    </submittedName>
</protein>
<organism evidence="2 3">
    <name type="scientific">Hebeloma cylindrosporum</name>
    <dbReference type="NCBI Taxonomy" id="76867"/>
    <lineage>
        <taxon>Eukaryota</taxon>
        <taxon>Fungi</taxon>
        <taxon>Dikarya</taxon>
        <taxon>Basidiomycota</taxon>
        <taxon>Agaricomycotina</taxon>
        <taxon>Agaricomycetes</taxon>
        <taxon>Agaricomycetidae</taxon>
        <taxon>Agaricales</taxon>
        <taxon>Agaricineae</taxon>
        <taxon>Hymenogastraceae</taxon>
        <taxon>Hebeloma</taxon>
    </lineage>
</organism>
<dbReference type="HOGENOM" id="CLU_852735_0_0_1"/>
<dbReference type="OrthoDB" id="3204502at2759"/>
<proteinExistence type="predicted"/>
<feature type="region of interest" description="Disordered" evidence="1">
    <location>
        <begin position="246"/>
        <end position="293"/>
    </location>
</feature>
<feature type="region of interest" description="Disordered" evidence="1">
    <location>
        <begin position="1"/>
        <end position="38"/>
    </location>
</feature>
<gene>
    <name evidence="2" type="ORF">M413DRAFT_30305</name>
</gene>
<sequence>MTPRPILRPPPLSYNDPDSPLPFASSSRIPPLESPHVHFPPTPVMTKISITHSPFSYDRAPIQVAPNVCALPERGERKVGGGGGGFGVGVTSMKGEGGYFHPSAYKNESMLLGVSSNSNSPAGSPYTTPPMRRNRTEPSLSLLASSSSSERDGHLYHPYLSSSPQVVAPPLVFDHSSESDSDLCGSPLSVDNEVMMGECGISVHLSGFSMGPSFSTSSSSSSGVSGMQHYGEEVHEVGHPYAGVVGKKSRSHRHHAHSKRDSNEGGILLGHVGGMDISDRTRGGRTTTKRVSNSARDVYPHRAGAGASGFTSSFCDPGLEGCLGGF</sequence>
<reference evidence="2 3" key="1">
    <citation type="submission" date="2014-04" db="EMBL/GenBank/DDBJ databases">
        <authorList>
            <consortium name="DOE Joint Genome Institute"/>
            <person name="Kuo A."/>
            <person name="Gay G."/>
            <person name="Dore J."/>
            <person name="Kohler A."/>
            <person name="Nagy L.G."/>
            <person name="Floudas D."/>
            <person name="Copeland A."/>
            <person name="Barry K.W."/>
            <person name="Cichocki N."/>
            <person name="Veneault-Fourrey C."/>
            <person name="LaButti K."/>
            <person name="Lindquist E.A."/>
            <person name="Lipzen A."/>
            <person name="Lundell T."/>
            <person name="Morin E."/>
            <person name="Murat C."/>
            <person name="Sun H."/>
            <person name="Tunlid A."/>
            <person name="Henrissat B."/>
            <person name="Grigoriev I.V."/>
            <person name="Hibbett D.S."/>
            <person name="Martin F."/>
            <person name="Nordberg H.P."/>
            <person name="Cantor M.N."/>
            <person name="Hua S.X."/>
        </authorList>
    </citation>
    <scope>NUCLEOTIDE SEQUENCE [LARGE SCALE GENOMIC DNA]</scope>
    <source>
        <strain evidence="3">h7</strain>
    </source>
</reference>
<feature type="compositionally biased region" description="Low complexity" evidence="1">
    <location>
        <begin position="139"/>
        <end position="148"/>
    </location>
</feature>
<feature type="compositionally biased region" description="Pro residues" evidence="1">
    <location>
        <begin position="1"/>
        <end position="12"/>
    </location>
</feature>